<protein>
    <submittedName>
        <fullName evidence="1">Uncharacterized protein</fullName>
    </submittedName>
</protein>
<dbReference type="HOGENOM" id="CLU_3000513_0_0_1"/>
<dbReference type="EMBL" id="JH598152">
    <property type="status" value="NOT_ANNOTATED_CDS"/>
    <property type="molecule type" value="Genomic_DNA"/>
</dbReference>
<organism evidence="1 2">
    <name type="scientific">Hyaloperonospora arabidopsidis (strain Emoy2)</name>
    <name type="common">Downy mildew agent</name>
    <name type="synonym">Peronospora arabidopsidis</name>
    <dbReference type="NCBI Taxonomy" id="559515"/>
    <lineage>
        <taxon>Eukaryota</taxon>
        <taxon>Sar</taxon>
        <taxon>Stramenopiles</taxon>
        <taxon>Oomycota</taxon>
        <taxon>Peronosporomycetes</taxon>
        <taxon>Peronosporales</taxon>
        <taxon>Peronosporaceae</taxon>
        <taxon>Hyaloperonospora</taxon>
    </lineage>
</organism>
<dbReference type="AlphaFoldDB" id="M4BD89"/>
<name>M4BD89_HYAAE</name>
<dbReference type="Proteomes" id="UP000011713">
    <property type="component" value="Unassembled WGS sequence"/>
</dbReference>
<proteinExistence type="predicted"/>
<dbReference type="InParanoid" id="M4BD89"/>
<evidence type="ECO:0000313" key="2">
    <source>
        <dbReference type="Proteomes" id="UP000011713"/>
    </source>
</evidence>
<keyword evidence="2" id="KW-1185">Reference proteome</keyword>
<evidence type="ECO:0000313" key="1">
    <source>
        <dbReference type="EnsemblProtists" id="HpaP804256"/>
    </source>
</evidence>
<sequence>MDARSECEAPLALLSVILAPHWLSSVLLRNTWFGGSAMDISRTPQRACGYGMCSAMK</sequence>
<reference evidence="2" key="1">
    <citation type="journal article" date="2010" name="Science">
        <title>Signatures of adaptation to obligate biotrophy in the Hyaloperonospora arabidopsidis genome.</title>
        <authorList>
            <person name="Baxter L."/>
            <person name="Tripathy S."/>
            <person name="Ishaque N."/>
            <person name="Boot N."/>
            <person name="Cabral A."/>
            <person name="Kemen E."/>
            <person name="Thines M."/>
            <person name="Ah-Fong A."/>
            <person name="Anderson R."/>
            <person name="Badejoko W."/>
            <person name="Bittner-Eddy P."/>
            <person name="Boore J.L."/>
            <person name="Chibucos M.C."/>
            <person name="Coates M."/>
            <person name="Dehal P."/>
            <person name="Delehaunty K."/>
            <person name="Dong S."/>
            <person name="Downton P."/>
            <person name="Dumas B."/>
            <person name="Fabro G."/>
            <person name="Fronick C."/>
            <person name="Fuerstenberg S.I."/>
            <person name="Fulton L."/>
            <person name="Gaulin E."/>
            <person name="Govers F."/>
            <person name="Hughes L."/>
            <person name="Humphray S."/>
            <person name="Jiang R.H."/>
            <person name="Judelson H."/>
            <person name="Kamoun S."/>
            <person name="Kyung K."/>
            <person name="Meijer H."/>
            <person name="Minx P."/>
            <person name="Morris P."/>
            <person name="Nelson J."/>
            <person name="Phuntumart V."/>
            <person name="Qutob D."/>
            <person name="Rehmany A."/>
            <person name="Rougon-Cardoso A."/>
            <person name="Ryden P."/>
            <person name="Torto-Alalibo T."/>
            <person name="Studholme D."/>
            <person name="Wang Y."/>
            <person name="Win J."/>
            <person name="Wood J."/>
            <person name="Clifton S.W."/>
            <person name="Rogers J."/>
            <person name="Van den Ackerveken G."/>
            <person name="Jones J.D."/>
            <person name="McDowell J.M."/>
            <person name="Beynon J."/>
            <person name="Tyler B.M."/>
        </authorList>
    </citation>
    <scope>NUCLEOTIDE SEQUENCE [LARGE SCALE GENOMIC DNA]</scope>
    <source>
        <strain evidence="2">Emoy2</strain>
    </source>
</reference>
<reference evidence="1" key="2">
    <citation type="submission" date="2015-06" db="UniProtKB">
        <authorList>
            <consortium name="EnsemblProtists"/>
        </authorList>
    </citation>
    <scope>IDENTIFICATION</scope>
    <source>
        <strain evidence="1">Emoy2</strain>
    </source>
</reference>
<dbReference type="VEuPathDB" id="FungiDB:HpaG804256"/>
<dbReference type="EnsemblProtists" id="HpaT804256">
    <property type="protein sequence ID" value="HpaP804256"/>
    <property type="gene ID" value="HpaG804256"/>
</dbReference>
<accession>M4BD89</accession>